<feature type="binding site" evidence="15">
    <location>
        <begin position="17"/>
        <end position="25"/>
    </location>
    <ligand>
        <name>ATP</name>
        <dbReference type="ChEBI" id="CHEBI:30616"/>
    </ligand>
</feature>
<comment type="caution">
    <text evidence="18">The sequence shown here is derived from an EMBL/GenBank/DDBJ whole genome shotgun (WGS) entry which is preliminary data.</text>
</comment>
<dbReference type="NCBIfam" id="TIGR00032">
    <property type="entry name" value="argG"/>
    <property type="match status" value="1"/>
</dbReference>
<evidence type="ECO:0000256" key="13">
    <source>
        <dbReference type="ARBA" id="ARBA00029916"/>
    </source>
</evidence>
<keyword evidence="8 15" id="KW-0055">Arginine biosynthesis</keyword>
<evidence type="ECO:0000313" key="19">
    <source>
        <dbReference type="Proteomes" id="UP001240447"/>
    </source>
</evidence>
<keyword evidence="12 15" id="KW-0067">ATP-binding</keyword>
<evidence type="ECO:0000256" key="11">
    <source>
        <dbReference type="ARBA" id="ARBA00022741"/>
    </source>
</evidence>
<dbReference type="HAMAP" id="MF_00581">
    <property type="entry name" value="Arg_succ_synth_type2"/>
    <property type="match status" value="1"/>
</dbReference>
<keyword evidence="10 15" id="KW-0028">Amino-acid biosynthesis</keyword>
<dbReference type="InterPro" id="IPR024073">
    <property type="entry name" value="AS_multimer_C_tail"/>
</dbReference>
<feature type="domain" description="Arginosuccinate synthase-like N-terminal" evidence="16">
    <location>
        <begin position="14"/>
        <end position="162"/>
    </location>
</feature>
<dbReference type="InterPro" id="IPR048267">
    <property type="entry name" value="Arginosuc_syn_N"/>
</dbReference>
<feature type="binding site" evidence="15">
    <location>
        <position position="99"/>
    </location>
    <ligand>
        <name>L-citrulline</name>
        <dbReference type="ChEBI" id="CHEBI:57743"/>
    </ligand>
</feature>
<dbReference type="Gene3D" id="3.90.1260.10">
    <property type="entry name" value="Argininosuccinate synthetase, chain A, domain 2"/>
    <property type="match status" value="1"/>
</dbReference>
<evidence type="ECO:0000256" key="8">
    <source>
        <dbReference type="ARBA" id="ARBA00022571"/>
    </source>
</evidence>
<dbReference type="PANTHER" id="PTHR11587:SF2">
    <property type="entry name" value="ARGININOSUCCINATE SYNTHASE"/>
    <property type="match status" value="1"/>
</dbReference>
<dbReference type="InterPro" id="IPR023434">
    <property type="entry name" value="Arginosuc_synth_type_1_subfam"/>
</dbReference>
<feature type="binding site" evidence="15">
    <location>
        <position position="201"/>
    </location>
    <ligand>
        <name>L-citrulline</name>
        <dbReference type="ChEBI" id="CHEBI:57743"/>
    </ligand>
</feature>
<evidence type="ECO:0000256" key="5">
    <source>
        <dbReference type="ARBA" id="ARBA00012286"/>
    </source>
</evidence>
<dbReference type="PROSITE" id="PS00565">
    <property type="entry name" value="ARGININOSUCCIN_SYN_2"/>
    <property type="match status" value="1"/>
</dbReference>
<dbReference type="Gene3D" id="1.10.287.400">
    <property type="match status" value="1"/>
</dbReference>
<feature type="binding site" evidence="15">
    <location>
        <position position="192"/>
    </location>
    <ligand>
        <name>L-citrulline</name>
        <dbReference type="ChEBI" id="CHEBI:57743"/>
    </ligand>
</feature>
<dbReference type="Gene3D" id="3.40.50.620">
    <property type="entry name" value="HUPs"/>
    <property type="match status" value="1"/>
</dbReference>
<dbReference type="PROSITE" id="PS00564">
    <property type="entry name" value="ARGININOSUCCIN_SYN_1"/>
    <property type="match status" value="1"/>
</dbReference>
<feature type="binding site" evidence="15">
    <location>
        <position position="280"/>
    </location>
    <ligand>
        <name>L-citrulline</name>
        <dbReference type="ChEBI" id="CHEBI:57743"/>
    </ligand>
</feature>
<organism evidence="18 19">
    <name type="scientific">Nocardioides massiliensis</name>
    <dbReference type="NCBI Taxonomy" id="1325935"/>
    <lineage>
        <taxon>Bacteria</taxon>
        <taxon>Bacillati</taxon>
        <taxon>Actinomycetota</taxon>
        <taxon>Actinomycetes</taxon>
        <taxon>Propionibacteriales</taxon>
        <taxon>Nocardioidaceae</taxon>
        <taxon>Nocardioides</taxon>
    </lineage>
</organism>
<feature type="binding site" evidence="15">
    <location>
        <position position="135"/>
    </location>
    <ligand>
        <name>L-aspartate</name>
        <dbReference type="ChEBI" id="CHEBI:29991"/>
    </ligand>
</feature>
<feature type="binding site" evidence="15">
    <location>
        <position position="203"/>
    </location>
    <ligand>
        <name>L-citrulline</name>
        <dbReference type="ChEBI" id="CHEBI:57743"/>
    </ligand>
</feature>
<evidence type="ECO:0000313" key="18">
    <source>
        <dbReference type="EMBL" id="MDP9822901.1"/>
    </source>
</evidence>
<dbReference type="InterPro" id="IPR014729">
    <property type="entry name" value="Rossmann-like_a/b/a_fold"/>
</dbReference>
<evidence type="ECO:0000256" key="9">
    <source>
        <dbReference type="ARBA" id="ARBA00022598"/>
    </source>
</evidence>
<dbReference type="EC" id="6.3.4.5" evidence="5 15"/>
<comment type="subunit">
    <text evidence="4 15">Homotetramer.</text>
</comment>
<name>A0ABT9NRG8_9ACTN</name>
<evidence type="ECO:0000256" key="2">
    <source>
        <dbReference type="ARBA" id="ARBA00004967"/>
    </source>
</evidence>
<dbReference type="InterPro" id="IPR048268">
    <property type="entry name" value="Arginosuc_syn_C"/>
</dbReference>
<evidence type="ECO:0000256" key="1">
    <source>
        <dbReference type="ARBA" id="ARBA00004496"/>
    </source>
</evidence>
<dbReference type="NCBIfam" id="NF003779">
    <property type="entry name" value="PRK05370.1"/>
    <property type="match status" value="1"/>
</dbReference>
<feature type="binding site" evidence="15">
    <location>
        <position position="139"/>
    </location>
    <ligand>
        <name>L-citrulline</name>
        <dbReference type="ChEBI" id="CHEBI:57743"/>
    </ligand>
</feature>
<evidence type="ECO:0000256" key="14">
    <source>
        <dbReference type="ARBA" id="ARBA00049077"/>
    </source>
</evidence>
<keyword evidence="11 15" id="KW-0547">Nucleotide-binding</keyword>
<feature type="binding site" evidence="15">
    <location>
        <position position="135"/>
    </location>
    <ligand>
        <name>L-citrulline</name>
        <dbReference type="ChEBI" id="CHEBI:57743"/>
    </ligand>
</feature>
<feature type="binding site" evidence="15">
    <location>
        <position position="131"/>
    </location>
    <ligand>
        <name>ATP</name>
        <dbReference type="ChEBI" id="CHEBI:30616"/>
    </ligand>
</feature>
<comment type="pathway">
    <text evidence="2 15">Amino-acid biosynthesis; L-arginine biosynthesis; L-arginine from L-ornithine and carbamoyl phosphate: step 2/3.</text>
</comment>
<comment type="catalytic activity">
    <reaction evidence="14 15">
        <text>L-citrulline + L-aspartate + ATP = 2-(N(omega)-L-arginino)succinate + AMP + diphosphate + H(+)</text>
        <dbReference type="Rhea" id="RHEA:10932"/>
        <dbReference type="ChEBI" id="CHEBI:15378"/>
        <dbReference type="ChEBI" id="CHEBI:29991"/>
        <dbReference type="ChEBI" id="CHEBI:30616"/>
        <dbReference type="ChEBI" id="CHEBI:33019"/>
        <dbReference type="ChEBI" id="CHEBI:57472"/>
        <dbReference type="ChEBI" id="CHEBI:57743"/>
        <dbReference type="ChEBI" id="CHEBI:456215"/>
        <dbReference type="EC" id="6.3.4.5"/>
    </reaction>
</comment>
<keyword evidence="7 15" id="KW-0963">Cytoplasm</keyword>
<feature type="binding site" evidence="15">
    <location>
        <position position="136"/>
    </location>
    <ligand>
        <name>L-aspartate</name>
        <dbReference type="ChEBI" id="CHEBI:29991"/>
    </ligand>
</feature>
<feature type="binding site" evidence="15">
    <location>
        <position position="194"/>
    </location>
    <ligand>
        <name>ATP</name>
        <dbReference type="ChEBI" id="CHEBI:30616"/>
    </ligand>
</feature>
<evidence type="ECO:0000256" key="6">
    <source>
        <dbReference type="ARBA" id="ARBA00014810"/>
    </source>
</evidence>
<dbReference type="Proteomes" id="UP001240447">
    <property type="component" value="Unassembled WGS sequence"/>
</dbReference>
<accession>A0ABT9NRG8</accession>
<evidence type="ECO:0000256" key="3">
    <source>
        <dbReference type="ARBA" id="ARBA00009088"/>
    </source>
</evidence>
<dbReference type="InterPro" id="IPR001518">
    <property type="entry name" value="Arginosuc_synth"/>
</dbReference>
<keyword evidence="9 15" id="KW-0436">Ligase</keyword>
<protein>
    <recommendedName>
        <fullName evidence="6 15">Argininosuccinate synthase</fullName>
        <ecNumber evidence="5 15">6.3.4.5</ecNumber>
    </recommendedName>
    <alternativeName>
        <fullName evidence="13 15">Citrulline--aspartate ligase</fullName>
    </alternativeName>
</protein>
<feature type="binding site" evidence="15">
    <location>
        <position position="129"/>
    </location>
    <ligand>
        <name>ATP</name>
        <dbReference type="ChEBI" id="CHEBI:30616"/>
    </ligand>
</feature>
<dbReference type="Pfam" id="PF00764">
    <property type="entry name" value="Arginosuc_synth"/>
    <property type="match status" value="1"/>
</dbReference>
<evidence type="ECO:0000256" key="7">
    <source>
        <dbReference type="ARBA" id="ARBA00022490"/>
    </source>
</evidence>
<dbReference type="SUPFAM" id="SSF69864">
    <property type="entry name" value="Argininosuccinate synthetase, C-terminal domain"/>
    <property type="match status" value="1"/>
</dbReference>
<feature type="binding site" evidence="15">
    <location>
        <position position="43"/>
    </location>
    <ligand>
        <name>ATP</name>
        <dbReference type="ChEBI" id="CHEBI:30616"/>
    </ligand>
</feature>
<feature type="binding site" evidence="15">
    <location>
        <position position="131"/>
    </location>
    <ligand>
        <name>L-aspartate</name>
        <dbReference type="ChEBI" id="CHEBI:29991"/>
    </ligand>
</feature>
<feature type="binding site" evidence="15">
    <location>
        <position position="136"/>
    </location>
    <ligand>
        <name>ATP</name>
        <dbReference type="ChEBI" id="CHEBI:30616"/>
    </ligand>
</feature>
<evidence type="ECO:0000259" key="16">
    <source>
        <dbReference type="Pfam" id="PF00764"/>
    </source>
</evidence>
<dbReference type="InterPro" id="IPR024074">
    <property type="entry name" value="AS_cat/multimer_dom_body"/>
</dbReference>
<keyword evidence="19" id="KW-1185">Reference proteome</keyword>
<dbReference type="SUPFAM" id="SSF52402">
    <property type="entry name" value="Adenine nucleotide alpha hydrolases-like"/>
    <property type="match status" value="1"/>
</dbReference>
<dbReference type="InterPro" id="IPR023437">
    <property type="entry name" value="Arg_succ_synth_type2_subfam"/>
</dbReference>
<proteinExistence type="inferred from homology"/>
<comment type="similarity">
    <text evidence="3 15">Belongs to the argininosuccinate synthase family. Type 2 subfamily.</text>
</comment>
<dbReference type="Pfam" id="PF20979">
    <property type="entry name" value="Arginosuc_syn_C"/>
    <property type="match status" value="1"/>
</dbReference>
<reference evidence="18 19" key="1">
    <citation type="submission" date="2023-07" db="EMBL/GenBank/DDBJ databases">
        <title>Sequencing the genomes of 1000 actinobacteria strains.</title>
        <authorList>
            <person name="Klenk H.-P."/>
        </authorList>
    </citation>
    <scope>NUCLEOTIDE SEQUENCE [LARGE SCALE GENOMIC DNA]</scope>
    <source>
        <strain evidence="18 19">GD13</strain>
    </source>
</reference>
<gene>
    <name evidence="15" type="primary">argG</name>
    <name evidence="18" type="ORF">J2S59_002710</name>
</gene>
<dbReference type="EMBL" id="JAUSQM010000001">
    <property type="protein sequence ID" value="MDP9822901.1"/>
    <property type="molecule type" value="Genomic_DNA"/>
</dbReference>
<dbReference type="PANTHER" id="PTHR11587">
    <property type="entry name" value="ARGININOSUCCINATE SYNTHASE"/>
    <property type="match status" value="1"/>
</dbReference>
<evidence type="ECO:0000256" key="4">
    <source>
        <dbReference type="ARBA" id="ARBA00011881"/>
    </source>
</evidence>
<sequence>MSKVLTSLPVGERVGIAFSGGLDTSVAVAWMREKGAVPCTYTADIGQYDEPDIEGVPGRALQYGAELSRLVDCKVELVEEGLAALACGAFHIRSGGRAYFNTTPLGRAVTGSLLVRAMHEDGVDIWGDGSTFKGNDIERFYRYGLLANPELRIYKPWLDAEFVHELGGRAEMSQWLTERDLPYRDSQEKAYSTDANIWGATHEAKTLEHLDVSLETVEPIMGVKFWDPSVTIETEDVTIGFRAGRPVSINGVSYEDPVALVHEANQIGGRHGLGMSDQIENRIIEAKSRGIYEAPAMGLLWIAYERLLNAIHNEDTIANYHAEGRRLGRLLYEGRWLDPQALMLRESIQRWIASLVTGEVTLRLRRGEDYTILNTAGPSFSYHPDKLSMERTENAAFGPTDRIGQLTMRNLDIADSRDKLEQYAGQPLDEGTVLVNQGPLIGEIRAGGAAAIEANPRAEVEAETEEALDHAAMEFGSD</sequence>
<feature type="domain" description="Arginosuccinate synthase C-terminal" evidence="17">
    <location>
        <begin position="191"/>
        <end position="408"/>
    </location>
</feature>
<evidence type="ECO:0000256" key="10">
    <source>
        <dbReference type="ARBA" id="ARBA00022605"/>
    </source>
</evidence>
<dbReference type="CDD" id="cd01999">
    <property type="entry name" value="ASS"/>
    <property type="match status" value="1"/>
</dbReference>
<dbReference type="InterPro" id="IPR018223">
    <property type="entry name" value="Arginosuc_synth_CS"/>
</dbReference>
<evidence type="ECO:0000259" key="17">
    <source>
        <dbReference type="Pfam" id="PF20979"/>
    </source>
</evidence>
<evidence type="ECO:0000256" key="15">
    <source>
        <dbReference type="HAMAP-Rule" id="MF_00581"/>
    </source>
</evidence>
<dbReference type="RefSeq" id="WP_068120835.1">
    <property type="nucleotide sequence ID" value="NZ_CCXJ01000312.1"/>
</dbReference>
<comment type="subcellular location">
    <subcellularLocation>
        <location evidence="1 15">Cytoplasm</location>
    </subcellularLocation>
</comment>
<evidence type="ECO:0000256" key="12">
    <source>
        <dbReference type="ARBA" id="ARBA00022840"/>
    </source>
</evidence>
<dbReference type="GO" id="GO:0004055">
    <property type="term" value="F:argininosuccinate synthase activity"/>
    <property type="evidence" value="ECO:0007669"/>
    <property type="project" value="UniProtKB-EC"/>
</dbReference>